<accession>A0A017RS97</accession>
<organism evidence="1 2">
    <name type="scientific">Fervidicella metallireducens AeB</name>
    <dbReference type="NCBI Taxonomy" id="1403537"/>
    <lineage>
        <taxon>Bacteria</taxon>
        <taxon>Bacillati</taxon>
        <taxon>Bacillota</taxon>
        <taxon>Clostridia</taxon>
        <taxon>Eubacteriales</taxon>
        <taxon>Clostridiaceae</taxon>
        <taxon>Fervidicella</taxon>
    </lineage>
</organism>
<dbReference type="AlphaFoldDB" id="A0A017RS97"/>
<dbReference type="STRING" id="1403537.Q428_13205"/>
<evidence type="ECO:0000313" key="1">
    <source>
        <dbReference type="EMBL" id="EYE87466.1"/>
    </source>
</evidence>
<gene>
    <name evidence="1" type="ORF">Q428_13205</name>
</gene>
<comment type="caution">
    <text evidence="1">The sequence shown here is derived from an EMBL/GenBank/DDBJ whole genome shotgun (WGS) entry which is preliminary data.</text>
</comment>
<dbReference type="EMBL" id="AZQP01000055">
    <property type="protein sequence ID" value="EYE87466.1"/>
    <property type="molecule type" value="Genomic_DNA"/>
</dbReference>
<keyword evidence="2" id="KW-1185">Reference proteome</keyword>
<dbReference type="Proteomes" id="UP000019681">
    <property type="component" value="Unassembled WGS sequence"/>
</dbReference>
<evidence type="ECO:0000313" key="2">
    <source>
        <dbReference type="Proteomes" id="UP000019681"/>
    </source>
</evidence>
<proteinExistence type="predicted"/>
<sequence length="30" mass="3556">MSAKRRYRKLLSLLLLIFIVNVIIPSPRIM</sequence>
<protein>
    <submittedName>
        <fullName evidence="1">Uncharacterized protein</fullName>
    </submittedName>
</protein>
<name>A0A017RS97_9CLOT</name>
<reference evidence="1 2" key="1">
    <citation type="journal article" date="2014" name="Genome Announc.">
        <title>Draft Genome Sequence of Fervidicella metallireducens Strain AeBT, an Iron-Reducing Thermoanaerobe from the Great Artesian Basin.</title>
        <authorList>
            <person name="Patel B.K."/>
        </authorList>
    </citation>
    <scope>NUCLEOTIDE SEQUENCE [LARGE SCALE GENOMIC DNA]</scope>
    <source>
        <strain evidence="1 2">AeB</strain>
    </source>
</reference>